<organism evidence="1 2">
    <name type="scientific">Pyrocoelia pectoralis</name>
    <dbReference type="NCBI Taxonomy" id="417401"/>
    <lineage>
        <taxon>Eukaryota</taxon>
        <taxon>Metazoa</taxon>
        <taxon>Ecdysozoa</taxon>
        <taxon>Arthropoda</taxon>
        <taxon>Hexapoda</taxon>
        <taxon>Insecta</taxon>
        <taxon>Pterygota</taxon>
        <taxon>Neoptera</taxon>
        <taxon>Endopterygota</taxon>
        <taxon>Coleoptera</taxon>
        <taxon>Polyphaga</taxon>
        <taxon>Elateriformia</taxon>
        <taxon>Elateroidea</taxon>
        <taxon>Lampyridae</taxon>
        <taxon>Lampyrinae</taxon>
        <taxon>Pyrocoelia</taxon>
    </lineage>
</organism>
<keyword evidence="2" id="KW-1185">Reference proteome</keyword>
<evidence type="ECO:0000313" key="1">
    <source>
        <dbReference type="EMBL" id="KAK5648362.1"/>
    </source>
</evidence>
<name>A0AAN7ZMU1_9COLE</name>
<protein>
    <recommendedName>
        <fullName evidence="3">Transposase Helix-turn-helix domain-containing protein</fullName>
    </recommendedName>
</protein>
<comment type="caution">
    <text evidence="1">The sequence shown here is derived from an EMBL/GenBank/DDBJ whole genome shotgun (WGS) entry which is preliminary data.</text>
</comment>
<accession>A0AAN7ZMU1</accession>
<evidence type="ECO:0008006" key="3">
    <source>
        <dbReference type="Google" id="ProtNLM"/>
    </source>
</evidence>
<dbReference type="AlphaFoldDB" id="A0AAN7ZMU1"/>
<reference evidence="1 2" key="1">
    <citation type="journal article" date="2024" name="Insects">
        <title>An Improved Chromosome-Level Genome Assembly of the Firefly Pyrocoelia pectoralis.</title>
        <authorList>
            <person name="Fu X."/>
            <person name="Meyer-Rochow V.B."/>
            <person name="Ballantyne L."/>
            <person name="Zhu X."/>
        </authorList>
    </citation>
    <scope>NUCLEOTIDE SEQUENCE [LARGE SCALE GENOMIC DNA]</scope>
    <source>
        <strain evidence="1">XCY_ONT2</strain>
    </source>
</reference>
<dbReference type="EMBL" id="JAVRBK010000002">
    <property type="protein sequence ID" value="KAK5648362.1"/>
    <property type="molecule type" value="Genomic_DNA"/>
</dbReference>
<proteinExistence type="predicted"/>
<evidence type="ECO:0000313" key="2">
    <source>
        <dbReference type="Proteomes" id="UP001329430"/>
    </source>
</evidence>
<gene>
    <name evidence="1" type="ORF">RI129_003254</name>
</gene>
<sequence length="152" mass="17383">MMDRILMLAIDDDVPNMLNAINHFAEGLMQPLDLVEANPDQLLETIPQFTDDLFKEHFRMSRRSFEILRNVVGHNMQNRSRIDLSKKLLFTISILAKSESFSAVGNGFGIAKSTAHGIFKDVIRVVSRLMPQYVRFPTPEELIAHVRVLMTK</sequence>
<dbReference type="Proteomes" id="UP001329430">
    <property type="component" value="Chromosome 2"/>
</dbReference>